<dbReference type="KEGG" id="bbes:BESB_052820"/>
<dbReference type="VEuPathDB" id="ToxoDB:BESB_052820"/>
<evidence type="ECO:0008006" key="6">
    <source>
        <dbReference type="Google" id="ProtNLM"/>
    </source>
</evidence>
<dbReference type="GeneID" id="40310211"/>
<gene>
    <name evidence="4" type="ORF">BESB_052820</name>
</gene>
<feature type="signal peptide" evidence="3">
    <location>
        <begin position="1"/>
        <end position="25"/>
    </location>
</feature>
<keyword evidence="2" id="KW-0472">Membrane</keyword>
<evidence type="ECO:0000256" key="1">
    <source>
        <dbReference type="SAM" id="MobiDB-lite"/>
    </source>
</evidence>
<evidence type="ECO:0000313" key="4">
    <source>
        <dbReference type="EMBL" id="PFH35631.1"/>
    </source>
</evidence>
<feature type="compositionally biased region" description="Low complexity" evidence="1">
    <location>
        <begin position="51"/>
        <end position="61"/>
    </location>
</feature>
<dbReference type="RefSeq" id="XP_029219640.1">
    <property type="nucleotide sequence ID" value="XM_029363717.1"/>
</dbReference>
<feature type="compositionally biased region" description="Polar residues" evidence="1">
    <location>
        <begin position="153"/>
        <end position="170"/>
    </location>
</feature>
<name>A0A2A9MH92_BESBE</name>
<feature type="transmembrane region" description="Helical" evidence="2">
    <location>
        <begin position="75"/>
        <end position="97"/>
    </location>
</feature>
<feature type="region of interest" description="Disordered" evidence="1">
    <location>
        <begin position="31"/>
        <end position="65"/>
    </location>
</feature>
<dbReference type="EMBL" id="NWUJ01000004">
    <property type="protein sequence ID" value="PFH35631.1"/>
    <property type="molecule type" value="Genomic_DNA"/>
</dbReference>
<feature type="compositionally biased region" description="Acidic residues" evidence="1">
    <location>
        <begin position="39"/>
        <end position="50"/>
    </location>
</feature>
<comment type="caution">
    <text evidence="4">The sequence shown here is derived from an EMBL/GenBank/DDBJ whole genome shotgun (WGS) entry which is preliminary data.</text>
</comment>
<sequence length="181" mass="18886">MRTSVIAVGLLALLFQHAIVQVSYASDSEELTRTNVSEAEQDVAPTEETDAPLASAAPSAKKTTRRTKAGALRKAGLTSLVVVSILTTVALLFAYALHPPARIPPSVVAMLRPLKHSFLTGAGLTSLAVTSVLTAAGLSFDYASRHPRGTRPSHVQSIMSRSHTGSTGSDSPAAPRGTSRT</sequence>
<dbReference type="AlphaFoldDB" id="A0A2A9MH92"/>
<evidence type="ECO:0000256" key="3">
    <source>
        <dbReference type="SAM" id="SignalP"/>
    </source>
</evidence>
<feature type="chain" id="PRO_5012721690" description="Transmembrane protein" evidence="3">
    <location>
        <begin position="26"/>
        <end position="181"/>
    </location>
</feature>
<organism evidence="4 5">
    <name type="scientific">Besnoitia besnoiti</name>
    <name type="common">Apicomplexan protozoan</name>
    <dbReference type="NCBI Taxonomy" id="94643"/>
    <lineage>
        <taxon>Eukaryota</taxon>
        <taxon>Sar</taxon>
        <taxon>Alveolata</taxon>
        <taxon>Apicomplexa</taxon>
        <taxon>Conoidasida</taxon>
        <taxon>Coccidia</taxon>
        <taxon>Eucoccidiorida</taxon>
        <taxon>Eimeriorina</taxon>
        <taxon>Sarcocystidae</taxon>
        <taxon>Besnoitia</taxon>
    </lineage>
</organism>
<reference evidence="4 5" key="1">
    <citation type="submission" date="2017-09" db="EMBL/GenBank/DDBJ databases">
        <title>Genome sequencing of Besnoitia besnoiti strain Bb-Ger1.</title>
        <authorList>
            <person name="Schares G."/>
            <person name="Venepally P."/>
            <person name="Lorenzi H.A."/>
        </authorList>
    </citation>
    <scope>NUCLEOTIDE SEQUENCE [LARGE SCALE GENOMIC DNA]</scope>
    <source>
        <strain evidence="4 5">Bb-Ger1</strain>
    </source>
</reference>
<proteinExistence type="predicted"/>
<keyword evidence="2" id="KW-1133">Transmembrane helix</keyword>
<dbReference type="Proteomes" id="UP000224006">
    <property type="component" value="Chromosome IV"/>
</dbReference>
<accession>A0A2A9MH92</accession>
<feature type="region of interest" description="Disordered" evidence="1">
    <location>
        <begin position="143"/>
        <end position="181"/>
    </location>
</feature>
<evidence type="ECO:0000313" key="5">
    <source>
        <dbReference type="Proteomes" id="UP000224006"/>
    </source>
</evidence>
<keyword evidence="5" id="KW-1185">Reference proteome</keyword>
<protein>
    <recommendedName>
        <fullName evidence="6">Transmembrane protein</fullName>
    </recommendedName>
</protein>
<keyword evidence="2" id="KW-0812">Transmembrane</keyword>
<evidence type="ECO:0000256" key="2">
    <source>
        <dbReference type="SAM" id="Phobius"/>
    </source>
</evidence>
<feature type="transmembrane region" description="Helical" evidence="2">
    <location>
        <begin position="118"/>
        <end position="140"/>
    </location>
</feature>
<keyword evidence="3" id="KW-0732">Signal</keyword>